<evidence type="ECO:0000256" key="1">
    <source>
        <dbReference type="ARBA" id="ARBA00023224"/>
    </source>
</evidence>
<dbReference type="GO" id="GO:0004888">
    <property type="term" value="F:transmembrane signaling receptor activity"/>
    <property type="evidence" value="ECO:0007669"/>
    <property type="project" value="InterPro"/>
</dbReference>
<dbReference type="SUPFAM" id="SSF58104">
    <property type="entry name" value="Methyl-accepting chemotaxis protein (MCP) signaling domain"/>
    <property type="match status" value="1"/>
</dbReference>
<dbReference type="Proteomes" id="UP000295718">
    <property type="component" value="Unassembled WGS sequence"/>
</dbReference>
<dbReference type="CDD" id="cd06225">
    <property type="entry name" value="HAMP"/>
    <property type="match status" value="1"/>
</dbReference>
<dbReference type="OrthoDB" id="9760371at2"/>
<accession>A0A4R1R6Z5</accession>
<dbReference type="PROSITE" id="PS50885">
    <property type="entry name" value="HAMP"/>
    <property type="match status" value="1"/>
</dbReference>
<dbReference type="STRING" id="1469948.GCA_000732725_02590"/>
<dbReference type="InterPro" id="IPR004089">
    <property type="entry name" value="MCPsignal_dom"/>
</dbReference>
<evidence type="ECO:0000256" key="4">
    <source>
        <dbReference type="SAM" id="Phobius"/>
    </source>
</evidence>
<keyword evidence="4" id="KW-0472">Membrane</keyword>
<feature type="domain" description="Methyl-accepting transducer" evidence="5">
    <location>
        <begin position="284"/>
        <end position="449"/>
    </location>
</feature>
<evidence type="ECO:0000259" key="5">
    <source>
        <dbReference type="PROSITE" id="PS50111"/>
    </source>
</evidence>
<evidence type="ECO:0000259" key="6">
    <source>
        <dbReference type="PROSITE" id="PS50885"/>
    </source>
</evidence>
<feature type="domain" description="HAMP" evidence="6">
    <location>
        <begin position="211"/>
        <end position="265"/>
    </location>
</feature>
<gene>
    <name evidence="7" type="ORF">EDD76_101179</name>
</gene>
<dbReference type="AlphaFoldDB" id="A0A4R1R6Z5"/>
<name>A0A4R1R6Z5_9FIRM</name>
<comment type="caution">
    <text evidence="7">The sequence shown here is derived from an EMBL/GenBank/DDBJ whole genome shotgun (WGS) entry which is preliminary data.</text>
</comment>
<evidence type="ECO:0000256" key="3">
    <source>
        <dbReference type="PROSITE-ProRule" id="PRU00284"/>
    </source>
</evidence>
<dbReference type="EMBL" id="SLUO01000001">
    <property type="protein sequence ID" value="TCL61082.1"/>
    <property type="molecule type" value="Genomic_DNA"/>
</dbReference>
<dbReference type="PRINTS" id="PR00260">
    <property type="entry name" value="CHEMTRNSDUCR"/>
</dbReference>
<organism evidence="7 8">
    <name type="scientific">Kineothrix alysoides</name>
    <dbReference type="NCBI Taxonomy" id="1469948"/>
    <lineage>
        <taxon>Bacteria</taxon>
        <taxon>Bacillati</taxon>
        <taxon>Bacillota</taxon>
        <taxon>Clostridia</taxon>
        <taxon>Lachnospirales</taxon>
        <taxon>Lachnospiraceae</taxon>
        <taxon>Kineothrix</taxon>
    </lineage>
</organism>
<dbReference type="GO" id="GO:0007165">
    <property type="term" value="P:signal transduction"/>
    <property type="evidence" value="ECO:0007669"/>
    <property type="project" value="UniProtKB-KW"/>
</dbReference>
<dbReference type="PROSITE" id="PS50111">
    <property type="entry name" value="CHEMOTAXIS_TRANSDUC_2"/>
    <property type="match status" value="1"/>
</dbReference>
<dbReference type="InterPro" id="IPR004090">
    <property type="entry name" value="Chemotax_Me-accpt_rcpt"/>
</dbReference>
<dbReference type="InterPro" id="IPR003660">
    <property type="entry name" value="HAMP_dom"/>
</dbReference>
<evidence type="ECO:0000313" key="7">
    <source>
        <dbReference type="EMBL" id="TCL61082.1"/>
    </source>
</evidence>
<dbReference type="SMART" id="SM00283">
    <property type="entry name" value="MA"/>
    <property type="match status" value="1"/>
</dbReference>
<dbReference type="Pfam" id="PF00015">
    <property type="entry name" value="MCPsignal"/>
    <property type="match status" value="1"/>
</dbReference>
<feature type="transmembrane region" description="Helical" evidence="4">
    <location>
        <begin position="6"/>
        <end position="27"/>
    </location>
</feature>
<keyword evidence="1 3" id="KW-0807">Transducer</keyword>
<dbReference type="PANTHER" id="PTHR32089:SF112">
    <property type="entry name" value="LYSOZYME-LIKE PROTEIN-RELATED"/>
    <property type="match status" value="1"/>
</dbReference>
<sequence>MKSIKVKMLLMICIWLLVSVCGMFILARNMNDTKEVSETLLSRQMQDLDDISSLTEQFKSIQSLTLNHVVLGRGIRIEAIEKEIQAAFEEIDVAADSYESRINEECRPIFAGLQEDLKSYKELVNNILKYSKGIKKSDAELLVTTNLPDVVGSAEGKLQQLKDIANASVVEGKQELIGYTEQIPSVLAGSIALLVIAAAVTAIAINRMIIRPVVFSTKQLGKMIAEIERQEGDLNHRLKAKSNDEIGGLLKGMNLILDILQSTISGVIHTCSQLAVLQELVYQSADNARQGANDTAAVVEEIVVGMDNVRGAILTVARNNEDVNAKVQGVMEKALEGSQYIVGVKENANVLQKQAITSKNEASEIIIKIDTTVRKSVKDSERIEEVVNLSGDILGIANQTNLLALNASIEAARAGELGRGFAVVAEEIRKLADDSKNIANNIQNISNEVFVTVQSLADNAMLLLKFVNENVLPDYDVLEKTGVEYYESSVVIDNIMKEFYDAMNSLVIMSGKIVDANQIMGVTIEESQTGITHVSENTGELTRGMEQITKTLTEINIVVEELQGKTESFKKF</sequence>
<comment type="similarity">
    <text evidence="2">Belongs to the methyl-accepting chemotaxis (MCP) protein family.</text>
</comment>
<feature type="transmembrane region" description="Helical" evidence="4">
    <location>
        <begin position="183"/>
        <end position="205"/>
    </location>
</feature>
<evidence type="ECO:0000256" key="2">
    <source>
        <dbReference type="ARBA" id="ARBA00029447"/>
    </source>
</evidence>
<dbReference type="InterPro" id="IPR024478">
    <property type="entry name" value="HlyB_4HB_MCP"/>
</dbReference>
<protein>
    <submittedName>
        <fullName evidence="7">Methyl-accepting chemotaxis protein</fullName>
    </submittedName>
</protein>
<dbReference type="PANTHER" id="PTHR32089">
    <property type="entry name" value="METHYL-ACCEPTING CHEMOTAXIS PROTEIN MCPB"/>
    <property type="match status" value="1"/>
</dbReference>
<dbReference type="RefSeq" id="WP_031391268.1">
    <property type="nucleotide sequence ID" value="NZ_JPNB01000002.1"/>
</dbReference>
<dbReference type="Pfam" id="PF12729">
    <property type="entry name" value="4HB_MCP_1"/>
    <property type="match status" value="1"/>
</dbReference>
<evidence type="ECO:0000313" key="8">
    <source>
        <dbReference type="Proteomes" id="UP000295718"/>
    </source>
</evidence>
<proteinExistence type="inferred from homology"/>
<reference evidence="7 8" key="1">
    <citation type="submission" date="2019-03" db="EMBL/GenBank/DDBJ databases">
        <title>Genomic Encyclopedia of Type Strains, Phase IV (KMG-IV): sequencing the most valuable type-strain genomes for metagenomic binning, comparative biology and taxonomic classification.</title>
        <authorList>
            <person name="Goeker M."/>
        </authorList>
    </citation>
    <scope>NUCLEOTIDE SEQUENCE [LARGE SCALE GENOMIC DNA]</scope>
    <source>
        <strain evidence="7 8">DSM 100556</strain>
    </source>
</reference>
<dbReference type="GO" id="GO:0006935">
    <property type="term" value="P:chemotaxis"/>
    <property type="evidence" value="ECO:0007669"/>
    <property type="project" value="InterPro"/>
</dbReference>
<dbReference type="GO" id="GO:0016020">
    <property type="term" value="C:membrane"/>
    <property type="evidence" value="ECO:0007669"/>
    <property type="project" value="InterPro"/>
</dbReference>
<dbReference type="Gene3D" id="1.10.287.950">
    <property type="entry name" value="Methyl-accepting chemotaxis protein"/>
    <property type="match status" value="1"/>
</dbReference>
<keyword evidence="4" id="KW-1133">Transmembrane helix</keyword>
<keyword evidence="8" id="KW-1185">Reference proteome</keyword>
<keyword evidence="4" id="KW-0812">Transmembrane</keyword>